<dbReference type="RefSeq" id="WP_006738885.1">
    <property type="nucleotide sequence ID" value="NZ_AEUZ02000001.1"/>
</dbReference>
<proteinExistence type="predicted"/>
<reference evidence="1 2" key="1">
    <citation type="journal article" date="2014" name="Int. J. Syst. Evol. Microbiol.">
        <title>Phylogenomics and the dynamic genome evolution of the genus Streptococcus.</title>
        <authorList>
            <consortium name="The Broad Institute Genome Sequencing Platform"/>
            <person name="Richards V.P."/>
            <person name="Palmer S.R."/>
            <person name="Pavinski Bitar P.D."/>
            <person name="Qin X."/>
            <person name="Weinstock G.M."/>
            <person name="Highlander S.K."/>
            <person name="Town C.D."/>
            <person name="Burne R.A."/>
            <person name="Stanhope M.J."/>
        </authorList>
    </citation>
    <scope>NUCLEOTIDE SEQUENCE [LARGE SCALE GENOMIC DNA]</scope>
    <source>
        <strain evidence="1 2">2285-97</strain>
    </source>
</reference>
<accession>G5KEI0</accession>
<sequence length="73" mass="8480">MNWKHTYLKPNKNGFFQWCGDLPDYDVPLLVYADGYFHIDTFIYGDGEAELEESFANDFYWCELEVPDTGNGG</sequence>
<evidence type="ECO:0000313" key="1">
    <source>
        <dbReference type="EMBL" id="EHJ56115.1"/>
    </source>
</evidence>
<protein>
    <submittedName>
        <fullName evidence="1">Uncharacterized protein</fullName>
    </submittedName>
</protein>
<dbReference type="STRING" id="764291.STRUR_0814"/>
<comment type="caution">
    <text evidence="1">The sequence shown here is derived from an EMBL/GenBank/DDBJ whole genome shotgun (WGS) entry which is preliminary data.</text>
</comment>
<dbReference type="AlphaFoldDB" id="G5KEI0"/>
<keyword evidence="2" id="KW-1185">Reference proteome</keyword>
<gene>
    <name evidence="1" type="ORF">STRUR_0814</name>
</gene>
<organism evidence="1 2">
    <name type="scientific">Streptococcus urinalis 2285-97</name>
    <dbReference type="NCBI Taxonomy" id="764291"/>
    <lineage>
        <taxon>Bacteria</taxon>
        <taxon>Bacillati</taxon>
        <taxon>Bacillota</taxon>
        <taxon>Bacilli</taxon>
        <taxon>Lactobacillales</taxon>
        <taxon>Streptococcaceae</taxon>
        <taxon>Streptococcus</taxon>
    </lineage>
</organism>
<dbReference type="Proteomes" id="UP000005388">
    <property type="component" value="Unassembled WGS sequence"/>
</dbReference>
<name>G5KEI0_9STRE</name>
<evidence type="ECO:0000313" key="2">
    <source>
        <dbReference type="Proteomes" id="UP000005388"/>
    </source>
</evidence>
<dbReference type="EMBL" id="AEUZ02000001">
    <property type="protein sequence ID" value="EHJ56115.1"/>
    <property type="molecule type" value="Genomic_DNA"/>
</dbReference>